<keyword evidence="1" id="KW-1133">Transmembrane helix</keyword>
<proteinExistence type="predicted"/>
<feature type="transmembrane region" description="Helical" evidence="1">
    <location>
        <begin position="6"/>
        <end position="26"/>
    </location>
</feature>
<name>A0ABW0TY09_9BACL</name>
<evidence type="ECO:0000313" key="3">
    <source>
        <dbReference type="Proteomes" id="UP001596071"/>
    </source>
</evidence>
<evidence type="ECO:0008006" key="4">
    <source>
        <dbReference type="Google" id="ProtNLM"/>
    </source>
</evidence>
<sequence length="338" mass="38497">MNKTFGYLLGAIVLITGVFIILGFVFSKDENEKQNGLTAIYDVSQDGSIAYVAFDQGKAGIYFSGNEKPVAQLPVDQTILDIRFSKDGSKLAYVVTDKEMSQKSESAVHLLQTDTHANQLAFQEQALITELAFDPKDPELLFYLQADTFTNYSPITGERPHDFDVHSFHLNDQTHTKYTDWKKYNMASLQVSATDETVYVQMDDDEHVQTADEVFASKQRIFEIPLHAPDEKKVISNPAGEEDIYDFLLLPEREEIVYQAVAGTGSDGIFEYELFSFNWKTYETKQLTNLKEYTAKPISGPENQIYFLVDREFGGRQPLYQLYRMSEEGKDPEEVTLK</sequence>
<dbReference type="Gene3D" id="2.120.10.30">
    <property type="entry name" value="TolB, C-terminal domain"/>
    <property type="match status" value="1"/>
</dbReference>
<comment type="caution">
    <text evidence="2">The sequence shown here is derived from an EMBL/GenBank/DDBJ whole genome shotgun (WGS) entry which is preliminary data.</text>
</comment>
<gene>
    <name evidence="2" type="ORF">ACFPTP_06420</name>
</gene>
<evidence type="ECO:0000256" key="1">
    <source>
        <dbReference type="SAM" id="Phobius"/>
    </source>
</evidence>
<evidence type="ECO:0000313" key="2">
    <source>
        <dbReference type="EMBL" id="MFC5602850.1"/>
    </source>
</evidence>
<dbReference type="SUPFAM" id="SSF82171">
    <property type="entry name" value="DPP6 N-terminal domain-like"/>
    <property type="match status" value="1"/>
</dbReference>
<dbReference type="RefSeq" id="WP_381443067.1">
    <property type="nucleotide sequence ID" value="NZ_JBHSNP010000010.1"/>
</dbReference>
<dbReference type="InterPro" id="IPR011042">
    <property type="entry name" value="6-blade_b-propeller_TolB-like"/>
</dbReference>
<accession>A0ABW0TY09</accession>
<reference evidence="3" key="1">
    <citation type="journal article" date="2019" name="Int. J. Syst. Evol. Microbiol.">
        <title>The Global Catalogue of Microorganisms (GCM) 10K type strain sequencing project: providing services to taxonomists for standard genome sequencing and annotation.</title>
        <authorList>
            <consortium name="The Broad Institute Genomics Platform"/>
            <consortium name="The Broad Institute Genome Sequencing Center for Infectious Disease"/>
            <person name="Wu L."/>
            <person name="Ma J."/>
        </authorList>
    </citation>
    <scope>NUCLEOTIDE SEQUENCE [LARGE SCALE GENOMIC DNA]</scope>
    <source>
        <strain evidence="3">KACC 11299</strain>
    </source>
</reference>
<keyword evidence="1" id="KW-0472">Membrane</keyword>
<dbReference type="EMBL" id="JBHSNP010000010">
    <property type="protein sequence ID" value="MFC5602850.1"/>
    <property type="molecule type" value="Genomic_DNA"/>
</dbReference>
<organism evidence="2 3">
    <name type="scientific">Sporosarcina koreensis</name>
    <dbReference type="NCBI Taxonomy" id="334735"/>
    <lineage>
        <taxon>Bacteria</taxon>
        <taxon>Bacillati</taxon>
        <taxon>Bacillota</taxon>
        <taxon>Bacilli</taxon>
        <taxon>Bacillales</taxon>
        <taxon>Caryophanaceae</taxon>
        <taxon>Sporosarcina</taxon>
    </lineage>
</organism>
<dbReference type="Proteomes" id="UP001596071">
    <property type="component" value="Unassembled WGS sequence"/>
</dbReference>
<protein>
    <recommendedName>
        <fullName evidence="4">TolB protein</fullName>
    </recommendedName>
</protein>
<keyword evidence="3" id="KW-1185">Reference proteome</keyword>
<keyword evidence="1" id="KW-0812">Transmembrane</keyword>